<dbReference type="AlphaFoldDB" id="M6HK03"/>
<evidence type="ECO:0000313" key="1">
    <source>
        <dbReference type="EMBL" id="EMM95279.1"/>
    </source>
</evidence>
<dbReference type="EMBL" id="AFMF02000031">
    <property type="protein sequence ID" value="EMM95279.1"/>
    <property type="molecule type" value="Genomic_DNA"/>
</dbReference>
<accession>M6HK03</accession>
<proteinExistence type="predicted"/>
<name>M6HK03_LEPIR</name>
<reference evidence="1 2" key="1">
    <citation type="submission" date="2013-01" db="EMBL/GenBank/DDBJ databases">
        <authorList>
            <person name="Harkins D.M."/>
            <person name="Durkin A.S."/>
            <person name="Brinkac L.M."/>
            <person name="Haft D.H."/>
            <person name="Selengut J.D."/>
            <person name="Sanka R."/>
            <person name="DePew J."/>
            <person name="Purushe J."/>
            <person name="Tulsiani S.M."/>
            <person name="Graham G.C."/>
            <person name="Burns M.-A."/>
            <person name="Dohnt M.F."/>
            <person name="Smythe L.D."/>
            <person name="McKay D.B."/>
            <person name="Craig S.B."/>
            <person name="Vinetz J.M."/>
            <person name="Sutton G.G."/>
            <person name="Nierman W.C."/>
            <person name="Fouts D.E."/>
        </authorList>
    </citation>
    <scope>NUCLEOTIDE SEQUENCE [LARGE SCALE GENOMIC DNA]</scope>
    <source>
        <strain evidence="1 2">LT2156</strain>
    </source>
</reference>
<comment type="caution">
    <text evidence="1">The sequence shown here is derived from an EMBL/GenBank/DDBJ whole genome shotgun (WGS) entry which is preliminary data.</text>
</comment>
<protein>
    <submittedName>
        <fullName evidence="1">Uncharacterized protein</fullName>
    </submittedName>
</protein>
<gene>
    <name evidence="1" type="ORF">LEP1GSC158_0902</name>
</gene>
<sequence length="180" mass="20656">MFLTICSWMAFCLCYTTFEAFLRPLYYFGEVSFKNLILSDICGVGYGSQTQRLTLHGSFDRSRLELSRTLSYGSRLELSRTLSYGSRLELSRTLSYGSRLELSRTLSYGSRLELSRTLSTDRVWNSAERSLRIAFGTQQNALYGSRSRLKLKAKYRITFLSYNLLTKTENAAGFIQAFLL</sequence>
<dbReference type="Proteomes" id="UP000012089">
    <property type="component" value="Unassembled WGS sequence"/>
</dbReference>
<organism evidence="1 2">
    <name type="scientific">Leptospira interrogans serovar Zanoni str. LT2156</name>
    <dbReference type="NCBI Taxonomy" id="1001601"/>
    <lineage>
        <taxon>Bacteria</taxon>
        <taxon>Pseudomonadati</taxon>
        <taxon>Spirochaetota</taxon>
        <taxon>Spirochaetia</taxon>
        <taxon>Leptospirales</taxon>
        <taxon>Leptospiraceae</taxon>
        <taxon>Leptospira</taxon>
    </lineage>
</organism>
<evidence type="ECO:0000313" key="2">
    <source>
        <dbReference type="Proteomes" id="UP000012089"/>
    </source>
</evidence>